<feature type="repeat" description="WD" evidence="3">
    <location>
        <begin position="117"/>
        <end position="158"/>
    </location>
</feature>
<dbReference type="EMBL" id="JABBWD010000002">
    <property type="protein sequence ID" value="KAG1783119.1"/>
    <property type="molecule type" value="Genomic_DNA"/>
</dbReference>
<reference evidence="5" key="1">
    <citation type="journal article" date="2020" name="New Phytol.">
        <title>Comparative genomics reveals dynamic genome evolution in host specialist ectomycorrhizal fungi.</title>
        <authorList>
            <person name="Lofgren L.A."/>
            <person name="Nguyen N.H."/>
            <person name="Vilgalys R."/>
            <person name="Ruytinx J."/>
            <person name="Liao H.L."/>
            <person name="Branco S."/>
            <person name="Kuo A."/>
            <person name="LaButti K."/>
            <person name="Lipzen A."/>
            <person name="Andreopoulos W."/>
            <person name="Pangilinan J."/>
            <person name="Riley R."/>
            <person name="Hundley H."/>
            <person name="Na H."/>
            <person name="Barry K."/>
            <person name="Grigoriev I.V."/>
            <person name="Stajich J.E."/>
            <person name="Kennedy P.G."/>
        </authorList>
    </citation>
    <scope>NUCLEOTIDE SEQUENCE</scope>
    <source>
        <strain evidence="5">DOB743</strain>
    </source>
</reference>
<dbReference type="InterPro" id="IPR015943">
    <property type="entry name" value="WD40/YVTN_repeat-like_dom_sf"/>
</dbReference>
<dbReference type="Gene3D" id="2.130.10.10">
    <property type="entry name" value="YVTN repeat-like/Quinoprotein amine dehydrogenase"/>
    <property type="match status" value="2"/>
</dbReference>
<dbReference type="SMART" id="SM00320">
    <property type="entry name" value="WD40"/>
    <property type="match status" value="4"/>
</dbReference>
<keyword evidence="1 3" id="KW-0853">WD repeat</keyword>
<evidence type="ECO:0000256" key="4">
    <source>
        <dbReference type="SAM" id="MobiDB-lite"/>
    </source>
</evidence>
<dbReference type="InterPro" id="IPR036322">
    <property type="entry name" value="WD40_repeat_dom_sf"/>
</dbReference>
<evidence type="ECO:0000256" key="2">
    <source>
        <dbReference type="ARBA" id="ARBA00022737"/>
    </source>
</evidence>
<dbReference type="InterPro" id="IPR001680">
    <property type="entry name" value="WD40_rpt"/>
</dbReference>
<evidence type="ECO:0000256" key="1">
    <source>
        <dbReference type="ARBA" id="ARBA00022574"/>
    </source>
</evidence>
<proteinExistence type="predicted"/>
<evidence type="ECO:0000313" key="6">
    <source>
        <dbReference type="Proteomes" id="UP000714275"/>
    </source>
</evidence>
<name>A0A9P7D888_9AGAM</name>
<feature type="compositionally biased region" description="Basic and acidic residues" evidence="4">
    <location>
        <begin position="196"/>
        <end position="210"/>
    </location>
</feature>
<dbReference type="SUPFAM" id="SSF50978">
    <property type="entry name" value="WD40 repeat-like"/>
    <property type="match status" value="1"/>
</dbReference>
<dbReference type="Proteomes" id="UP000714275">
    <property type="component" value="Unassembled WGS sequence"/>
</dbReference>
<sequence>MGVSCVVFAPDNKTFASASDDKTICVWLRKTGEIVLGPLQVGSNACSVSYSFDGSRLAVGTGEHIIVSNTSNGKELLKIEQQAVGVAFTPDGLRLVSGCIHDIRISDAATGDIIKQFEAHTELFQSLAIAPDGTKVASTSIDSTTRFFDLTTFEPIGEPLKHPDAVYCVAFSDDGQLVAAGCDDALLRVWAVPQSDSDKESKQPQKDDRRRPRPSIPIEIIPRLESRPARTGIPRGFFDDAERTYPPRRSADGGSQHPTRHSRIKDLVNRLPFRRQLQQAQPEGERSHHWNDSRNSCDSAFPSVGQDPAKSHRRLKSQPDVISLVLLLSNCRNTRKSTTPDIYFMVDSAMALGAC</sequence>
<evidence type="ECO:0000256" key="3">
    <source>
        <dbReference type="PROSITE-ProRule" id="PRU00221"/>
    </source>
</evidence>
<dbReference type="PROSITE" id="PS50082">
    <property type="entry name" value="WD_REPEATS_2"/>
    <property type="match status" value="3"/>
</dbReference>
<comment type="caution">
    <text evidence="5">The sequence shown here is derived from an EMBL/GenBank/DDBJ whole genome shotgun (WGS) entry which is preliminary data.</text>
</comment>
<dbReference type="OrthoDB" id="2670902at2759"/>
<dbReference type="InterPro" id="IPR050349">
    <property type="entry name" value="WD_LIS1/nudF_dynein_reg"/>
</dbReference>
<dbReference type="Pfam" id="PF00400">
    <property type="entry name" value="WD40"/>
    <property type="match status" value="3"/>
</dbReference>
<protein>
    <submittedName>
        <fullName evidence="5">WD40-repeat-containing domain protein</fullName>
    </submittedName>
</protein>
<dbReference type="AlphaFoldDB" id="A0A9P7D888"/>
<gene>
    <name evidence="5" type="ORF">EV702DRAFT_244415</name>
</gene>
<feature type="repeat" description="WD" evidence="3">
    <location>
        <begin position="1"/>
        <end position="27"/>
    </location>
</feature>
<feature type="compositionally biased region" description="Basic and acidic residues" evidence="4">
    <location>
        <begin position="237"/>
        <end position="251"/>
    </location>
</feature>
<feature type="region of interest" description="Disordered" evidence="4">
    <location>
        <begin position="278"/>
        <end position="315"/>
    </location>
</feature>
<dbReference type="PROSITE" id="PS50294">
    <property type="entry name" value="WD_REPEATS_REGION"/>
    <property type="match status" value="2"/>
</dbReference>
<accession>A0A9P7D888</accession>
<dbReference type="PANTHER" id="PTHR44129">
    <property type="entry name" value="WD REPEAT-CONTAINING PROTEIN POP1"/>
    <property type="match status" value="1"/>
</dbReference>
<keyword evidence="6" id="KW-1185">Reference proteome</keyword>
<evidence type="ECO:0000313" key="5">
    <source>
        <dbReference type="EMBL" id="KAG1783119.1"/>
    </source>
</evidence>
<keyword evidence="2" id="KW-0677">Repeat</keyword>
<feature type="region of interest" description="Disordered" evidence="4">
    <location>
        <begin position="194"/>
        <end position="261"/>
    </location>
</feature>
<feature type="repeat" description="WD" evidence="3">
    <location>
        <begin position="159"/>
        <end position="200"/>
    </location>
</feature>
<feature type="compositionally biased region" description="Basic and acidic residues" evidence="4">
    <location>
        <begin position="283"/>
        <end position="292"/>
    </location>
</feature>
<organism evidence="5 6">
    <name type="scientific">Suillus placidus</name>
    <dbReference type="NCBI Taxonomy" id="48579"/>
    <lineage>
        <taxon>Eukaryota</taxon>
        <taxon>Fungi</taxon>
        <taxon>Dikarya</taxon>
        <taxon>Basidiomycota</taxon>
        <taxon>Agaricomycotina</taxon>
        <taxon>Agaricomycetes</taxon>
        <taxon>Agaricomycetidae</taxon>
        <taxon>Boletales</taxon>
        <taxon>Suillineae</taxon>
        <taxon>Suillaceae</taxon>
        <taxon>Suillus</taxon>
    </lineage>
</organism>